<dbReference type="PANTHER" id="PTHR41700">
    <property type="entry name" value="GCN5-RELATED N-ACETYLTRANSFERASE"/>
    <property type="match status" value="1"/>
</dbReference>
<evidence type="ECO:0000259" key="1">
    <source>
        <dbReference type="PROSITE" id="PS51186"/>
    </source>
</evidence>
<dbReference type="SUPFAM" id="SSF55729">
    <property type="entry name" value="Acyl-CoA N-acyltransferases (Nat)"/>
    <property type="match status" value="1"/>
</dbReference>
<dbReference type="PANTHER" id="PTHR41700:SF1">
    <property type="entry name" value="N-ACETYLTRANSFERASE DOMAIN-CONTAINING PROTEIN"/>
    <property type="match status" value="1"/>
</dbReference>
<dbReference type="Proteomes" id="UP001609376">
    <property type="component" value="Unassembled WGS sequence"/>
</dbReference>
<dbReference type="InterPro" id="IPR016181">
    <property type="entry name" value="Acyl_CoA_acyltransferase"/>
</dbReference>
<accession>A0ABW7LQM5</accession>
<dbReference type="InterPro" id="IPR038764">
    <property type="entry name" value="GNAT_N_AcTrfase_prd"/>
</dbReference>
<evidence type="ECO:0000313" key="3">
    <source>
        <dbReference type="Proteomes" id="UP001609376"/>
    </source>
</evidence>
<dbReference type="EMBL" id="JBIMPR010000017">
    <property type="protein sequence ID" value="MFH5776467.1"/>
    <property type="molecule type" value="Genomic_DNA"/>
</dbReference>
<dbReference type="Gene3D" id="3.40.630.30">
    <property type="match status" value="1"/>
</dbReference>
<organism evidence="2 3">
    <name type="scientific">Paracoccus broussonetiae subsp. drimophilus</name>
    <dbReference type="NCBI Taxonomy" id="3373869"/>
    <lineage>
        <taxon>Bacteria</taxon>
        <taxon>Pseudomonadati</taxon>
        <taxon>Pseudomonadota</taxon>
        <taxon>Alphaproteobacteria</taxon>
        <taxon>Rhodobacterales</taxon>
        <taxon>Paracoccaceae</taxon>
        <taxon>Paracoccus</taxon>
        <taxon>Paracoccus broussonetiae</taxon>
    </lineage>
</organism>
<dbReference type="InterPro" id="IPR000182">
    <property type="entry name" value="GNAT_dom"/>
</dbReference>
<comment type="caution">
    <text evidence="2">The sequence shown here is derived from an EMBL/GenBank/DDBJ whole genome shotgun (WGS) entry which is preliminary data.</text>
</comment>
<protein>
    <submittedName>
        <fullName evidence="2">GNAT family N-acetyltransferase</fullName>
    </submittedName>
</protein>
<proteinExistence type="predicted"/>
<feature type="domain" description="N-acetyltransferase" evidence="1">
    <location>
        <begin position="4"/>
        <end position="148"/>
    </location>
</feature>
<name>A0ABW7LQM5_9RHOB</name>
<dbReference type="PROSITE" id="PS51186">
    <property type="entry name" value="GNAT"/>
    <property type="match status" value="1"/>
</dbReference>
<evidence type="ECO:0000313" key="2">
    <source>
        <dbReference type="EMBL" id="MFH5776467.1"/>
    </source>
</evidence>
<gene>
    <name evidence="2" type="ORF">ACHFJ0_19675</name>
</gene>
<reference evidence="2 3" key="1">
    <citation type="submission" date="2024-10" db="EMBL/GenBank/DDBJ databases">
        <title>Paracoccus drimophilus sp. nov., a novel bacterium from corn roots in Hunan.</title>
        <authorList>
            <person name="Li X."/>
        </authorList>
    </citation>
    <scope>NUCLEOTIDE SEQUENCE [LARGE SCALE GENOMIC DNA]</scope>
    <source>
        <strain evidence="2 3">NGMCC 1.201697</strain>
    </source>
</reference>
<dbReference type="RefSeq" id="WP_395135479.1">
    <property type="nucleotide sequence ID" value="NZ_JBIMPR010000017.1"/>
</dbReference>
<sequence>MTDIVLRELATLAELKASEDFQRAVWGQEDLADNADLMLAIQHEGGLVAGAFEGPRMLAFLFSFPSATAGVQHSHRLGVLPEARGLRLGLRLKWFQRDWCLVRGINLVRWTYDPLRSVNASLNIGALGATSGTYLENYYGVMEGINAGLPSDRVMVDWQLDSPAVAFRAAGTRPSPMPGSTRIAIPADIDRLLLCDIDAALLARMDLRRALTEAFGRGQRITGFDNRDAAYLLSDAQA</sequence>
<keyword evidence="3" id="KW-1185">Reference proteome</keyword>